<feature type="transmembrane region" description="Helical" evidence="7">
    <location>
        <begin position="372"/>
        <end position="392"/>
    </location>
</feature>
<proteinExistence type="predicted"/>
<evidence type="ECO:0000256" key="4">
    <source>
        <dbReference type="ARBA" id="ARBA00022692"/>
    </source>
</evidence>
<reference evidence="9" key="1">
    <citation type="journal article" date="2020" name="mSystems">
        <title>Genome- and Community-Level Interaction Insights into Carbon Utilization and Element Cycling Functions of Hydrothermarchaeota in Hydrothermal Sediment.</title>
        <authorList>
            <person name="Zhou Z."/>
            <person name="Liu Y."/>
            <person name="Xu W."/>
            <person name="Pan J."/>
            <person name="Luo Z.H."/>
            <person name="Li M."/>
        </authorList>
    </citation>
    <scope>NUCLEOTIDE SEQUENCE [LARGE SCALE GENOMIC DNA]</scope>
    <source>
        <strain evidence="9">SpSt-381</strain>
    </source>
</reference>
<feature type="transmembrane region" description="Helical" evidence="7">
    <location>
        <begin position="66"/>
        <end position="89"/>
    </location>
</feature>
<keyword evidence="4 7" id="KW-0812">Transmembrane</keyword>
<feature type="transmembrane region" description="Helical" evidence="7">
    <location>
        <begin position="192"/>
        <end position="219"/>
    </location>
</feature>
<sequence length="468" mass="49584">MAAGHRPDRGRLPVHRRPPRALLLRRLSAGEPAAMSASPVEPPAGGSARAERPALPPLLLQRDFAALWWGQLISILGDRLTYLALGGLLLEHTNRGADPRYAVLLALLGNVMVAPVLLFAPFTGAWVDRWNLQRVLVVSDVLRAGIVLAIPWLYALTGHTGTTFALVFALFTANVFFLPAKSAITPEIVHPAQLLAANSLLSVAGIAATAVGALAGGWVVDHWGWKTALEIDAATYLVSVVSLAAVRYRPGPHRPGRPAVSGSGYLAEVREGWSLIRRNAAVGLALIALGAVWLGGGFLHVAGNQHVQRAASIPGMERVGLLLFALGIGSALSTWWVNTHGRRAPRPVVLGAGFVLAGLSLVAFAVTTRFAVFAASGFLVGAFIAPAFVLTETLLQQGTEPRQRGRVFSARDFLMRLAFLVSVSVAGWITGALGTRATLLVCAALLAMVGAWSIAFGRRHPELMRPPA</sequence>
<evidence type="ECO:0000259" key="8">
    <source>
        <dbReference type="PROSITE" id="PS50850"/>
    </source>
</evidence>
<accession>A0A832I2N2</accession>
<dbReference type="PANTHER" id="PTHR43266:SF2">
    <property type="entry name" value="MAJOR FACILITATOR SUPERFAMILY (MFS) PROFILE DOMAIN-CONTAINING PROTEIN"/>
    <property type="match status" value="1"/>
</dbReference>
<feature type="domain" description="Major facilitator superfamily (MFS) profile" evidence="8">
    <location>
        <begin position="276"/>
        <end position="468"/>
    </location>
</feature>
<evidence type="ECO:0000256" key="6">
    <source>
        <dbReference type="ARBA" id="ARBA00023136"/>
    </source>
</evidence>
<dbReference type="CDD" id="cd06173">
    <property type="entry name" value="MFS_MefA_like"/>
    <property type="match status" value="1"/>
</dbReference>
<feature type="transmembrane region" description="Helical" evidence="7">
    <location>
        <begin position="161"/>
        <end position="180"/>
    </location>
</feature>
<feature type="transmembrane region" description="Helical" evidence="7">
    <location>
        <begin position="135"/>
        <end position="155"/>
    </location>
</feature>
<keyword evidence="5 7" id="KW-1133">Transmembrane helix</keyword>
<comment type="subcellular location">
    <subcellularLocation>
        <location evidence="1">Cell membrane</location>
        <topology evidence="1">Multi-pass membrane protein</topology>
    </subcellularLocation>
</comment>
<feature type="transmembrane region" description="Helical" evidence="7">
    <location>
        <begin position="101"/>
        <end position="123"/>
    </location>
</feature>
<dbReference type="GO" id="GO:0005886">
    <property type="term" value="C:plasma membrane"/>
    <property type="evidence" value="ECO:0007669"/>
    <property type="project" value="UniProtKB-SubCell"/>
</dbReference>
<dbReference type="Gene3D" id="1.20.1250.20">
    <property type="entry name" value="MFS general substrate transporter like domains"/>
    <property type="match status" value="1"/>
</dbReference>
<dbReference type="AlphaFoldDB" id="A0A832I2N2"/>
<feature type="transmembrane region" description="Helical" evidence="7">
    <location>
        <begin position="349"/>
        <end position="366"/>
    </location>
</feature>
<feature type="transmembrane region" description="Helical" evidence="7">
    <location>
        <begin position="413"/>
        <end position="431"/>
    </location>
</feature>
<feature type="transmembrane region" description="Helical" evidence="7">
    <location>
        <begin position="319"/>
        <end position="337"/>
    </location>
</feature>
<dbReference type="SUPFAM" id="SSF103473">
    <property type="entry name" value="MFS general substrate transporter"/>
    <property type="match status" value="1"/>
</dbReference>
<dbReference type="InterPro" id="IPR020846">
    <property type="entry name" value="MFS_dom"/>
</dbReference>
<dbReference type="EMBL" id="DSQF01000003">
    <property type="protein sequence ID" value="HGZ42190.1"/>
    <property type="molecule type" value="Genomic_DNA"/>
</dbReference>
<evidence type="ECO:0000256" key="3">
    <source>
        <dbReference type="ARBA" id="ARBA00022475"/>
    </source>
</evidence>
<dbReference type="InterPro" id="IPR011701">
    <property type="entry name" value="MFS"/>
</dbReference>
<keyword evidence="3" id="KW-1003">Cell membrane</keyword>
<protein>
    <submittedName>
        <fullName evidence="9">MFS transporter</fullName>
    </submittedName>
</protein>
<dbReference type="Pfam" id="PF07690">
    <property type="entry name" value="MFS_1"/>
    <property type="match status" value="1"/>
</dbReference>
<dbReference type="InterPro" id="IPR036259">
    <property type="entry name" value="MFS_trans_sf"/>
</dbReference>
<feature type="transmembrane region" description="Helical" evidence="7">
    <location>
        <begin position="437"/>
        <end position="456"/>
    </location>
</feature>
<dbReference type="PROSITE" id="PS50850">
    <property type="entry name" value="MFS"/>
    <property type="match status" value="1"/>
</dbReference>
<evidence type="ECO:0000256" key="7">
    <source>
        <dbReference type="SAM" id="Phobius"/>
    </source>
</evidence>
<evidence type="ECO:0000256" key="1">
    <source>
        <dbReference type="ARBA" id="ARBA00004651"/>
    </source>
</evidence>
<name>A0A832I2N2_UNCEI</name>
<feature type="transmembrane region" description="Helical" evidence="7">
    <location>
        <begin position="280"/>
        <end position="299"/>
    </location>
</feature>
<dbReference type="PANTHER" id="PTHR43266">
    <property type="entry name" value="MACROLIDE-EFFLUX PROTEIN"/>
    <property type="match status" value="1"/>
</dbReference>
<keyword evidence="6 7" id="KW-0472">Membrane</keyword>
<evidence type="ECO:0000256" key="2">
    <source>
        <dbReference type="ARBA" id="ARBA00022448"/>
    </source>
</evidence>
<dbReference type="GO" id="GO:0022857">
    <property type="term" value="F:transmembrane transporter activity"/>
    <property type="evidence" value="ECO:0007669"/>
    <property type="project" value="InterPro"/>
</dbReference>
<keyword evidence="2" id="KW-0813">Transport</keyword>
<gene>
    <name evidence="9" type="ORF">ENR23_01980</name>
</gene>
<organism evidence="9">
    <name type="scientific">Eiseniibacteriota bacterium</name>
    <dbReference type="NCBI Taxonomy" id="2212470"/>
    <lineage>
        <taxon>Bacteria</taxon>
        <taxon>Candidatus Eiseniibacteriota</taxon>
    </lineage>
</organism>
<evidence type="ECO:0000256" key="5">
    <source>
        <dbReference type="ARBA" id="ARBA00022989"/>
    </source>
</evidence>
<evidence type="ECO:0000313" key="9">
    <source>
        <dbReference type="EMBL" id="HGZ42190.1"/>
    </source>
</evidence>
<comment type="caution">
    <text evidence="9">The sequence shown here is derived from an EMBL/GenBank/DDBJ whole genome shotgun (WGS) entry which is preliminary data.</text>
</comment>